<feature type="region of interest" description="Disordered" evidence="1">
    <location>
        <begin position="1395"/>
        <end position="1418"/>
    </location>
</feature>
<organism evidence="2 3">
    <name type="scientific">Besnoitia besnoiti</name>
    <name type="common">Apicomplexan protozoan</name>
    <dbReference type="NCBI Taxonomy" id="94643"/>
    <lineage>
        <taxon>Eukaryota</taxon>
        <taxon>Sar</taxon>
        <taxon>Alveolata</taxon>
        <taxon>Apicomplexa</taxon>
        <taxon>Conoidasida</taxon>
        <taxon>Coccidia</taxon>
        <taxon>Eucoccidiorida</taxon>
        <taxon>Eimeriorina</taxon>
        <taxon>Sarcocystidae</taxon>
        <taxon>Besnoitia</taxon>
    </lineage>
</organism>
<proteinExistence type="predicted"/>
<evidence type="ECO:0000256" key="1">
    <source>
        <dbReference type="SAM" id="MobiDB-lite"/>
    </source>
</evidence>
<feature type="compositionally biased region" description="Basic and acidic residues" evidence="1">
    <location>
        <begin position="216"/>
        <end position="227"/>
    </location>
</feature>
<feature type="region of interest" description="Disordered" evidence="1">
    <location>
        <begin position="414"/>
        <end position="472"/>
    </location>
</feature>
<comment type="caution">
    <text evidence="2">The sequence shown here is derived from an EMBL/GenBank/DDBJ whole genome shotgun (WGS) entry which is preliminary data.</text>
</comment>
<name>A0A2A9M9M5_BESBE</name>
<feature type="region of interest" description="Disordered" evidence="1">
    <location>
        <begin position="626"/>
        <end position="663"/>
    </location>
</feature>
<feature type="compositionally biased region" description="Low complexity" evidence="1">
    <location>
        <begin position="447"/>
        <end position="459"/>
    </location>
</feature>
<dbReference type="KEGG" id="bbes:BESB_012380"/>
<sequence length="1439" mass="150982">MYAQQSELVRHRSSCALLSLFPRSSPSSCASLSPARARDLFVAAPVSSATAFAPQLLTSHLSPVPPSAHWTRAPQKRSFFSSPADSAPRPEATSAPFEDFDFTFRTLRRRRWRPPRTVSPIAVPRPAAPSSAGAESPSAPPEGSDHGGDEAAEAPERALPYGYSTLAELEGRWVRLALKNVLTRTRPRRGGGPPSPSALASRFADESIEGPASKAMRRDVSGEQRPPEMKPLTLLAEAPTLAESLAFLREPRETSTEAPGDTAGTAGLVREGDEGTEGERARALEVDAADEAFEVAADEPDGDASDEVASGLPEGAFARGDGRDALDVEAELGVYVHPKWSRTIEKLERLLPRMAVHDVCLCLRYLAQASLLEHRVALGCIYTLRQKAEDLTAREIGVLCDFLNKPFFRRAAQQLAKGDSEPVPGRESSGLNPARRSDPPPQAAALASRGARDGCSGAAGRRRRSDDAACEETAPLRRGQEWHASDVLDAKARRRALKRQRLADLVAEQELTLRKLRQLVRAKCHDLQHANDVCSVLWTFHAHGLLSASLLGTVRRLLLQRLRGSPEPNPEVPSSASSSPSSQAFRNSLLPRHMASLVAFFLRTGLLDRELFRALTSACLSEASASRLSAAPPSSTPPAATRAGAPAGFVGDGSAESADAKKARTRQEQKLGVWLAARLQGKDLLRLSEGLVAVTAASPLSLLASSSAASPVAEFYGGDDEELRSRAEEYTLAMALQIAAVRKHRSLSGSALSTLLFYSATLASQLPGVCVLPELAYRASTHLAWRTSEFSLSAQAQFLSALPALSAVLPPDPLLVSALADSLSSSLLSLSAPASPSPPSPAGALPLLSLSWAAVASLLALYQRSAASHAVAAAAERIRRRHYLDLFLLLSAPTSSRCLPCGKPPPAALHSASSPPLPMDSDPPPALSAEARLCVEYGGADGDRNASGDAFASCSAHSAMGIGELRLADNRHERVHGQLPALAATASSSLEYLDPPPLPASLLQQAQAEQHLLSLRDALEAATEALAASQLPAGGAGSADTLASAQSRVQAASSVRTSHVSGAKEALPTLVQVVLWSQIAAASCASQASERVLRSAFRCLRRLLGAPETAAALAGSCRAAATAVVGLQSPDTQTASGLGARLACLAALWQNVSLLRCRDSGVLYPLVEAADAFAEARADARQPAMPGDAFGKPRQENGKREEDLLTAVSVDILLSACELQALDLLSECTRRALLQTAVNRLSSLSTGSLLSLLQSALLCTADAEARAGVGGASDAPALSAQRLPVSACGSGGAAAPPLVPHNPDSITLAGSPLSPAPSRQSAAEAYGQLLPCVMREAATRFQAGGYIPPASHLPLFLLARRFLLAPCFSSLLARRGAGGVGGGVKARSQSQGAASPWAFSGATATGRPFGPSSSTWRGARLRRGPIRSFTATGTRLHPA</sequence>
<keyword evidence="3" id="KW-1185">Reference proteome</keyword>
<dbReference type="OrthoDB" id="333511at2759"/>
<feature type="region of interest" description="Disordered" evidence="1">
    <location>
        <begin position="250"/>
        <end position="279"/>
    </location>
</feature>
<feature type="region of interest" description="Disordered" evidence="1">
    <location>
        <begin position="564"/>
        <end position="584"/>
    </location>
</feature>
<protein>
    <submittedName>
        <fullName evidence="2">Uncharacterized protein</fullName>
    </submittedName>
</protein>
<reference evidence="2 3" key="1">
    <citation type="submission" date="2017-09" db="EMBL/GenBank/DDBJ databases">
        <title>Genome sequencing of Besnoitia besnoiti strain Bb-Ger1.</title>
        <authorList>
            <person name="Schares G."/>
            <person name="Venepally P."/>
            <person name="Lorenzi H.A."/>
        </authorList>
    </citation>
    <scope>NUCLEOTIDE SEQUENCE [LARGE SCALE GENOMIC DNA]</scope>
    <source>
        <strain evidence="2 3">Bb-Ger1</strain>
    </source>
</reference>
<evidence type="ECO:0000313" key="3">
    <source>
        <dbReference type="Proteomes" id="UP000224006"/>
    </source>
</evidence>
<dbReference type="Proteomes" id="UP000224006">
    <property type="component" value="Chromosome IX"/>
</dbReference>
<feature type="compositionally biased region" description="Low complexity" evidence="1">
    <location>
        <begin position="572"/>
        <end position="582"/>
    </location>
</feature>
<feature type="region of interest" description="Disordered" evidence="1">
    <location>
        <begin position="113"/>
        <end position="152"/>
    </location>
</feature>
<dbReference type="RefSeq" id="XP_029216635.1">
    <property type="nucleotide sequence ID" value="XM_029359968.1"/>
</dbReference>
<dbReference type="EMBL" id="NWUJ01000010">
    <property type="protein sequence ID" value="PFH32626.1"/>
    <property type="molecule type" value="Genomic_DNA"/>
</dbReference>
<gene>
    <name evidence="2" type="ORF">BESB_012380</name>
</gene>
<feature type="compositionally biased region" description="Basic and acidic residues" evidence="1">
    <location>
        <begin position="270"/>
        <end position="279"/>
    </location>
</feature>
<evidence type="ECO:0000313" key="2">
    <source>
        <dbReference type="EMBL" id="PFH32626.1"/>
    </source>
</evidence>
<feature type="compositionally biased region" description="Low complexity" evidence="1">
    <location>
        <begin position="626"/>
        <end position="648"/>
    </location>
</feature>
<feature type="region of interest" description="Disordered" evidence="1">
    <location>
        <begin position="185"/>
        <end position="227"/>
    </location>
</feature>
<dbReference type="VEuPathDB" id="ToxoDB:BESB_012380"/>
<feature type="compositionally biased region" description="Low complexity" evidence="1">
    <location>
        <begin position="128"/>
        <end position="137"/>
    </location>
</feature>
<dbReference type="GeneID" id="40306300"/>
<accession>A0A2A9M9M5</accession>